<accession>A0A0C2XPB5</accession>
<dbReference type="GO" id="GO:0003723">
    <property type="term" value="F:RNA binding"/>
    <property type="evidence" value="ECO:0007669"/>
    <property type="project" value="UniProtKB-UniRule"/>
</dbReference>
<keyword evidence="1 2" id="KW-0694">RNA-binding</keyword>
<dbReference type="HOGENOM" id="CLU_056047_1_0_1"/>
<protein>
    <recommendedName>
        <fullName evidence="8">DRBM domain-containing protein</fullName>
    </recommendedName>
</protein>
<evidence type="ECO:0000259" key="4">
    <source>
        <dbReference type="PROSITE" id="PS50137"/>
    </source>
</evidence>
<dbReference type="SUPFAM" id="SSF54768">
    <property type="entry name" value="dsRNA-binding domain-like"/>
    <property type="match status" value="1"/>
</dbReference>
<dbReference type="OrthoDB" id="3353871at2759"/>
<proteinExistence type="predicted"/>
<feature type="region of interest" description="Disordered" evidence="3">
    <location>
        <begin position="151"/>
        <end position="172"/>
    </location>
</feature>
<evidence type="ECO:0000259" key="5">
    <source>
        <dbReference type="PROSITE" id="PS50142"/>
    </source>
</evidence>
<dbReference type="AlphaFoldDB" id="A0A0C2XPB5"/>
<dbReference type="PROSITE" id="PS50137">
    <property type="entry name" value="DS_RBD"/>
    <property type="match status" value="1"/>
</dbReference>
<dbReference type="CDD" id="cd10845">
    <property type="entry name" value="DSRM_RNAse_III_family"/>
    <property type="match status" value="1"/>
</dbReference>
<dbReference type="Proteomes" id="UP000054549">
    <property type="component" value="Unassembled WGS sequence"/>
</dbReference>
<evidence type="ECO:0008006" key="8">
    <source>
        <dbReference type="Google" id="ProtNLM"/>
    </source>
</evidence>
<organism evidence="6 7">
    <name type="scientific">Amanita muscaria (strain Koide BX008)</name>
    <dbReference type="NCBI Taxonomy" id="946122"/>
    <lineage>
        <taxon>Eukaryota</taxon>
        <taxon>Fungi</taxon>
        <taxon>Dikarya</taxon>
        <taxon>Basidiomycota</taxon>
        <taxon>Agaricomycotina</taxon>
        <taxon>Agaricomycetes</taxon>
        <taxon>Agaricomycetidae</taxon>
        <taxon>Agaricales</taxon>
        <taxon>Pluteineae</taxon>
        <taxon>Amanitaceae</taxon>
        <taxon>Amanita</taxon>
    </lineage>
</organism>
<dbReference type="Gene3D" id="3.30.160.20">
    <property type="match status" value="1"/>
</dbReference>
<dbReference type="GO" id="GO:0006396">
    <property type="term" value="P:RNA processing"/>
    <property type="evidence" value="ECO:0007669"/>
    <property type="project" value="InterPro"/>
</dbReference>
<dbReference type="SUPFAM" id="SSF69065">
    <property type="entry name" value="RNase III domain-like"/>
    <property type="match status" value="1"/>
</dbReference>
<name>A0A0C2XPB5_AMAMK</name>
<dbReference type="InterPro" id="IPR000999">
    <property type="entry name" value="RNase_III_dom"/>
</dbReference>
<evidence type="ECO:0000256" key="1">
    <source>
        <dbReference type="ARBA" id="ARBA00022884"/>
    </source>
</evidence>
<gene>
    <name evidence="6" type="ORF">M378DRAFT_194596</name>
</gene>
<feature type="domain" description="RNase III" evidence="5">
    <location>
        <begin position="1"/>
        <end position="126"/>
    </location>
</feature>
<dbReference type="EMBL" id="KN818222">
    <property type="protein sequence ID" value="KIL71446.1"/>
    <property type="molecule type" value="Genomic_DNA"/>
</dbReference>
<reference evidence="6 7" key="1">
    <citation type="submission" date="2014-04" db="EMBL/GenBank/DDBJ databases">
        <title>Evolutionary Origins and Diversification of the Mycorrhizal Mutualists.</title>
        <authorList>
            <consortium name="DOE Joint Genome Institute"/>
            <consortium name="Mycorrhizal Genomics Consortium"/>
            <person name="Kohler A."/>
            <person name="Kuo A."/>
            <person name="Nagy L.G."/>
            <person name="Floudas D."/>
            <person name="Copeland A."/>
            <person name="Barry K.W."/>
            <person name="Cichocki N."/>
            <person name="Veneault-Fourrey C."/>
            <person name="LaButti K."/>
            <person name="Lindquist E.A."/>
            <person name="Lipzen A."/>
            <person name="Lundell T."/>
            <person name="Morin E."/>
            <person name="Murat C."/>
            <person name="Riley R."/>
            <person name="Ohm R."/>
            <person name="Sun H."/>
            <person name="Tunlid A."/>
            <person name="Henrissat B."/>
            <person name="Grigoriev I.V."/>
            <person name="Hibbett D.S."/>
            <person name="Martin F."/>
        </authorList>
    </citation>
    <scope>NUCLEOTIDE SEQUENCE [LARGE SCALE GENOMIC DNA]</scope>
    <source>
        <strain evidence="6 7">Koide BX008</strain>
    </source>
</reference>
<evidence type="ECO:0000313" key="7">
    <source>
        <dbReference type="Proteomes" id="UP000054549"/>
    </source>
</evidence>
<dbReference type="InParanoid" id="A0A0C2XPB5"/>
<evidence type="ECO:0000256" key="2">
    <source>
        <dbReference type="PROSITE-ProRule" id="PRU00266"/>
    </source>
</evidence>
<dbReference type="SMART" id="SM00358">
    <property type="entry name" value="DSRM"/>
    <property type="match status" value="1"/>
</dbReference>
<evidence type="ECO:0000256" key="3">
    <source>
        <dbReference type="SAM" id="MobiDB-lite"/>
    </source>
</evidence>
<keyword evidence="7" id="KW-1185">Reference proteome</keyword>
<evidence type="ECO:0000313" key="6">
    <source>
        <dbReference type="EMBL" id="KIL71446.1"/>
    </source>
</evidence>
<sequence>MSVPPLPRIEGDAHIILDIYTHSSLRNHLSGIDTSNKEYGDADRLALLGKSVLDLAITHHWFRKSLSPEQLRGKQRESLSDERLVEIIQGYNLGHKLRYAPGIPVDSEMCRTFLDTYVGALFIRNGQNSVQDFVSKLVDPAEDAEMQDTILLNPIPPHQPPPPREPPPPAPPAYYAPAPTTTGISLAVFNQVATQKGHTITWSAESTGPHHQPTWTVRCCLNGTEKGRGTGKSQKAAKEDAARQAWVTMGGFS</sequence>
<dbReference type="InterPro" id="IPR014720">
    <property type="entry name" value="dsRBD_dom"/>
</dbReference>
<dbReference type="Pfam" id="PF00035">
    <property type="entry name" value="dsrm"/>
    <property type="match status" value="1"/>
</dbReference>
<dbReference type="PROSITE" id="PS50142">
    <property type="entry name" value="RNASE_3_2"/>
    <property type="match status" value="1"/>
</dbReference>
<dbReference type="Gene3D" id="1.10.1520.10">
    <property type="entry name" value="Ribonuclease III domain"/>
    <property type="match status" value="1"/>
</dbReference>
<dbReference type="SMART" id="SM00535">
    <property type="entry name" value="RIBOc"/>
    <property type="match status" value="1"/>
</dbReference>
<feature type="compositionally biased region" description="Pro residues" evidence="3">
    <location>
        <begin position="154"/>
        <end position="172"/>
    </location>
</feature>
<dbReference type="GO" id="GO:0004525">
    <property type="term" value="F:ribonuclease III activity"/>
    <property type="evidence" value="ECO:0007669"/>
    <property type="project" value="InterPro"/>
</dbReference>
<dbReference type="CDD" id="cd00593">
    <property type="entry name" value="RIBOc"/>
    <property type="match status" value="1"/>
</dbReference>
<dbReference type="InterPro" id="IPR036389">
    <property type="entry name" value="RNase_III_sf"/>
</dbReference>
<dbReference type="STRING" id="946122.A0A0C2XPB5"/>
<feature type="domain" description="DRBM" evidence="4">
    <location>
        <begin position="205"/>
        <end position="251"/>
    </location>
</feature>